<dbReference type="EMBL" id="AMEQ01000022">
    <property type="protein sequence ID" value="EKY01967.1"/>
    <property type="molecule type" value="Genomic_DNA"/>
</dbReference>
<comment type="caution">
    <text evidence="2">The sequence shown here is derived from an EMBL/GenBank/DDBJ whole genome shotgun (WGS) entry which is preliminary data.</text>
</comment>
<evidence type="ECO:0000313" key="3">
    <source>
        <dbReference type="Proteomes" id="UP000010408"/>
    </source>
</evidence>
<dbReference type="PATRIC" id="fig|1127696.3.peg.651"/>
<protein>
    <recommendedName>
        <fullName evidence="4">Tat pathway signal sequence domain protein</fullName>
    </recommendedName>
</protein>
<dbReference type="STRING" id="1127696.HMPREF9134_00729"/>
<evidence type="ECO:0000256" key="1">
    <source>
        <dbReference type="SAM" id="Phobius"/>
    </source>
</evidence>
<evidence type="ECO:0000313" key="2">
    <source>
        <dbReference type="EMBL" id="EKY01967.1"/>
    </source>
</evidence>
<sequence>MAQDTNSPTPRLPLAPHQIEELIDGYFLGKTTSEEEALLRDYFASDRVSAKYRDLIPLFTEVRQLLIGHEQEPLSPELSLPAAKRRTATRTRLLRPYLMGGIAAALLLAIPLGYHLSVSDHPKVGYSSTLFIAGERIQDEAEAAQRAEDALQAVALPLSTSLPQLSIDLD</sequence>
<dbReference type="RefSeq" id="WP_005468956.1">
    <property type="nucleotide sequence ID" value="NZ_KB291044.1"/>
</dbReference>
<dbReference type="Proteomes" id="UP000010408">
    <property type="component" value="Unassembled WGS sequence"/>
</dbReference>
<proteinExistence type="predicted"/>
<dbReference type="AlphaFoldDB" id="L1NFI8"/>
<keyword evidence="1" id="KW-1133">Transmembrane helix</keyword>
<keyword evidence="1" id="KW-0472">Membrane</keyword>
<feature type="transmembrane region" description="Helical" evidence="1">
    <location>
        <begin position="94"/>
        <end position="114"/>
    </location>
</feature>
<reference evidence="2 3" key="1">
    <citation type="submission" date="2012-05" db="EMBL/GenBank/DDBJ databases">
        <authorList>
            <person name="Weinstock G."/>
            <person name="Sodergren E."/>
            <person name="Lobos E.A."/>
            <person name="Fulton L."/>
            <person name="Fulton R."/>
            <person name="Courtney L."/>
            <person name="Fronick C."/>
            <person name="O'Laughlin M."/>
            <person name="Godfrey J."/>
            <person name="Wilson R.M."/>
            <person name="Miner T."/>
            <person name="Farmer C."/>
            <person name="Delehaunty K."/>
            <person name="Cordes M."/>
            <person name="Minx P."/>
            <person name="Tomlinson C."/>
            <person name="Chen J."/>
            <person name="Wollam A."/>
            <person name="Pepin K.H."/>
            <person name="Bhonagiri V."/>
            <person name="Zhang X."/>
            <person name="Suruliraj S."/>
            <person name="Warren W."/>
            <person name="Mitreva M."/>
            <person name="Mardis E.R."/>
            <person name="Wilson R.K."/>
        </authorList>
    </citation>
    <scope>NUCLEOTIDE SEQUENCE [LARGE SCALE GENOMIC DNA]</scope>
    <source>
        <strain evidence="2 3">F0037</strain>
    </source>
</reference>
<name>L1NFI8_9PORP</name>
<dbReference type="HOGENOM" id="CLU_1569266_0_0_10"/>
<organism evidence="2 3">
    <name type="scientific">Porphyromonas catoniae F0037</name>
    <dbReference type="NCBI Taxonomy" id="1127696"/>
    <lineage>
        <taxon>Bacteria</taxon>
        <taxon>Pseudomonadati</taxon>
        <taxon>Bacteroidota</taxon>
        <taxon>Bacteroidia</taxon>
        <taxon>Bacteroidales</taxon>
        <taxon>Porphyromonadaceae</taxon>
        <taxon>Porphyromonas</taxon>
    </lineage>
</organism>
<accession>L1NFI8</accession>
<evidence type="ECO:0008006" key="4">
    <source>
        <dbReference type="Google" id="ProtNLM"/>
    </source>
</evidence>
<gene>
    <name evidence="2" type="ORF">HMPREF9134_00729</name>
</gene>
<keyword evidence="1" id="KW-0812">Transmembrane</keyword>